<dbReference type="GO" id="GO:0003676">
    <property type="term" value="F:nucleic acid binding"/>
    <property type="evidence" value="ECO:0007669"/>
    <property type="project" value="InterPro"/>
</dbReference>
<reference evidence="4" key="1">
    <citation type="journal article" date="2018" name="DNA Res.">
        <title>Multiple hybrid de novo genome assembly of finger millet, an orphan allotetraploid crop.</title>
        <authorList>
            <person name="Hatakeyama M."/>
            <person name="Aluri S."/>
            <person name="Balachadran M.T."/>
            <person name="Sivarajan S.R."/>
            <person name="Patrignani A."/>
            <person name="Gruter S."/>
            <person name="Poveda L."/>
            <person name="Shimizu-Inatsugi R."/>
            <person name="Baeten J."/>
            <person name="Francoijs K.J."/>
            <person name="Nataraja K.N."/>
            <person name="Reddy Y.A.N."/>
            <person name="Phadnis S."/>
            <person name="Ravikumar R.L."/>
            <person name="Schlapbach R."/>
            <person name="Sreeman S.M."/>
            <person name="Shimizu K.K."/>
        </authorList>
    </citation>
    <scope>NUCLEOTIDE SEQUENCE</scope>
</reference>
<dbReference type="AlphaFoldDB" id="A0AAV5BKW4"/>
<comment type="caution">
    <text evidence="4">The sequence shown here is derived from an EMBL/GenBank/DDBJ whole genome shotgun (WGS) entry which is preliminary data.</text>
</comment>
<dbReference type="InterPro" id="IPR038538">
    <property type="entry name" value="MTERF_sf"/>
</dbReference>
<reference evidence="4" key="2">
    <citation type="submission" date="2021-12" db="EMBL/GenBank/DDBJ databases">
        <title>Resequencing data analysis of finger millet.</title>
        <authorList>
            <person name="Hatakeyama M."/>
            <person name="Aluri S."/>
            <person name="Balachadran M.T."/>
            <person name="Sivarajan S.R."/>
            <person name="Poveda L."/>
            <person name="Shimizu-Inatsugi R."/>
            <person name="Schlapbach R."/>
            <person name="Sreeman S.M."/>
            <person name="Shimizu K.K."/>
        </authorList>
    </citation>
    <scope>NUCLEOTIDE SEQUENCE</scope>
</reference>
<dbReference type="InterPro" id="IPR003690">
    <property type="entry name" value="MTERF"/>
</dbReference>
<name>A0AAV5BKW4_ELECO</name>
<dbReference type="Pfam" id="PF02536">
    <property type="entry name" value="mTERF"/>
    <property type="match status" value="1"/>
</dbReference>
<comment type="similarity">
    <text evidence="1">Belongs to the mTERF family.</text>
</comment>
<dbReference type="FunFam" id="1.25.70.10:FF:000001">
    <property type="entry name" value="Mitochondrial transcription termination factor-like"/>
    <property type="match status" value="1"/>
</dbReference>
<evidence type="ECO:0000313" key="4">
    <source>
        <dbReference type="EMBL" id="GJM86856.1"/>
    </source>
</evidence>
<dbReference type="GO" id="GO:0006353">
    <property type="term" value="P:DNA-templated transcription termination"/>
    <property type="evidence" value="ECO:0007669"/>
    <property type="project" value="UniProtKB-KW"/>
</dbReference>
<dbReference type="Proteomes" id="UP001054889">
    <property type="component" value="Unassembled WGS sequence"/>
</dbReference>
<dbReference type="SMART" id="SM00733">
    <property type="entry name" value="Mterf"/>
    <property type="match status" value="6"/>
</dbReference>
<protein>
    <submittedName>
        <fullName evidence="4">Uncharacterized protein</fullName>
    </submittedName>
</protein>
<evidence type="ECO:0000256" key="3">
    <source>
        <dbReference type="ARBA" id="ARBA00022946"/>
    </source>
</evidence>
<dbReference type="EMBL" id="BQKI01000001">
    <property type="protein sequence ID" value="GJM86856.1"/>
    <property type="molecule type" value="Genomic_DNA"/>
</dbReference>
<dbReference type="PANTHER" id="PTHR13068">
    <property type="entry name" value="CGI-12 PROTEIN-RELATED"/>
    <property type="match status" value="1"/>
</dbReference>
<organism evidence="4 5">
    <name type="scientific">Eleusine coracana subsp. coracana</name>
    <dbReference type="NCBI Taxonomy" id="191504"/>
    <lineage>
        <taxon>Eukaryota</taxon>
        <taxon>Viridiplantae</taxon>
        <taxon>Streptophyta</taxon>
        <taxon>Embryophyta</taxon>
        <taxon>Tracheophyta</taxon>
        <taxon>Spermatophyta</taxon>
        <taxon>Magnoliopsida</taxon>
        <taxon>Liliopsida</taxon>
        <taxon>Poales</taxon>
        <taxon>Poaceae</taxon>
        <taxon>PACMAD clade</taxon>
        <taxon>Chloridoideae</taxon>
        <taxon>Cynodonteae</taxon>
        <taxon>Eleusininae</taxon>
        <taxon>Eleusine</taxon>
    </lineage>
</organism>
<dbReference type="Gene3D" id="1.25.70.10">
    <property type="entry name" value="Transcription termination factor 3, mitochondrial"/>
    <property type="match status" value="1"/>
</dbReference>
<evidence type="ECO:0000256" key="2">
    <source>
        <dbReference type="ARBA" id="ARBA00022472"/>
    </source>
</evidence>
<keyword evidence="2" id="KW-0805">Transcription regulation</keyword>
<evidence type="ECO:0000313" key="5">
    <source>
        <dbReference type="Proteomes" id="UP001054889"/>
    </source>
</evidence>
<evidence type="ECO:0000256" key="1">
    <source>
        <dbReference type="ARBA" id="ARBA00007692"/>
    </source>
</evidence>
<keyword evidence="5" id="KW-1185">Reference proteome</keyword>
<keyword evidence="2" id="KW-0806">Transcription termination</keyword>
<accession>A0AAV5BKW4</accession>
<dbReference type="PANTHER" id="PTHR13068:SF35">
    <property type="entry name" value="MITOCHONDRIAL TRANSCRIPTION TERMINATION FACTOR FAMILY PROTEIN"/>
    <property type="match status" value="1"/>
</dbReference>
<gene>
    <name evidence="4" type="primary">ga02754</name>
    <name evidence="4" type="ORF">PR202_ga02754</name>
</gene>
<proteinExistence type="inferred from homology"/>
<sequence length="417" mass="46353">MFGCALLMGDGRWRRTYSTVQRYKRQERAQGSIALPLAAAMFHLHKLLLPVRRSASPVHHSLHRALLSTATASPDNFAAEDYLVSTCGLTKEQAAKAAKHIAHCKSPSKADAVLSFLTSPALALSKADIAHLVSKDARVLNSSVDKTLRPRIDGFFSHGFTAAQIRTFLLRVPSVFRCFNIEEKLGFWLPFLGSPEKFLHLLRRNYYIVSSDLDGLVKVNFQVLRESGLSDDDVIKLCVTTPRLLTSKTDRVRVILNRAHELGVPPNSLMFRQAVATTSCIGPETAAAKLKFIRELLGCSDAEVATAVKMAPALLRCSMEKLHRASEFLTKVVGVDGKYILGRPTILMYSLERRIAPRHYVMKVLLEKRLLREEHSFYSLVVATEKLFRSKYIIPHKDVLPGLAAAYASACTGKLPT</sequence>
<keyword evidence="2" id="KW-0804">Transcription</keyword>
<keyword evidence="3" id="KW-0809">Transit peptide</keyword>